<evidence type="ECO:0000256" key="1">
    <source>
        <dbReference type="SAM" id="MobiDB-lite"/>
    </source>
</evidence>
<dbReference type="PANTHER" id="PTHR33112">
    <property type="entry name" value="DOMAIN PROTEIN, PUTATIVE-RELATED"/>
    <property type="match status" value="1"/>
</dbReference>
<dbReference type="PANTHER" id="PTHR33112:SF16">
    <property type="entry name" value="HETEROKARYON INCOMPATIBILITY DOMAIN-CONTAINING PROTEIN"/>
    <property type="match status" value="1"/>
</dbReference>
<dbReference type="SUPFAM" id="SSF56112">
    <property type="entry name" value="Protein kinase-like (PK-like)"/>
    <property type="match status" value="1"/>
</dbReference>
<dbReference type="Pfam" id="PF06985">
    <property type="entry name" value="HET"/>
    <property type="match status" value="1"/>
</dbReference>
<feature type="region of interest" description="Disordered" evidence="1">
    <location>
        <begin position="427"/>
        <end position="493"/>
    </location>
</feature>
<proteinExistence type="predicted"/>
<dbReference type="CDD" id="cd00180">
    <property type="entry name" value="PKc"/>
    <property type="match status" value="1"/>
</dbReference>
<feature type="compositionally biased region" description="Basic and acidic residues" evidence="1">
    <location>
        <begin position="557"/>
        <end position="569"/>
    </location>
</feature>
<dbReference type="OrthoDB" id="4062651at2759"/>
<dbReference type="GO" id="GO:0004672">
    <property type="term" value="F:protein kinase activity"/>
    <property type="evidence" value="ECO:0007669"/>
    <property type="project" value="InterPro"/>
</dbReference>
<feature type="compositionally biased region" description="Low complexity" evidence="1">
    <location>
        <begin position="464"/>
        <end position="473"/>
    </location>
</feature>
<feature type="compositionally biased region" description="Basic and acidic residues" evidence="1">
    <location>
        <begin position="603"/>
        <end position="614"/>
    </location>
</feature>
<keyword evidence="4" id="KW-1185">Reference proteome</keyword>
<feature type="domain" description="Protein kinase" evidence="2">
    <location>
        <begin position="671"/>
        <end position="947"/>
    </location>
</feature>
<evidence type="ECO:0000259" key="2">
    <source>
        <dbReference type="PROSITE" id="PS50011"/>
    </source>
</evidence>
<accession>A0A8K0R3I1</accession>
<sequence>MDSHQGAFDFDMNMDFSNVFATTKPVEGETSTNFFFGDEGIDTTASFVDPIMFPQTAFDMQNSLVSVAVMVPDAARHCAYALQSMDNTVGSTSVWNGQLTPQSQNAVSFPPTPMQSFDTMYQPSFSSLGKRPLPLDVHDLPQSKRHESIGAFGSAMFSPLASFDAIEMGLSDEAADMCATWFAKYGILPSDKHIDSLSQLTGESAESIRHWFGRLMKQGIASGQGDSAYRSQTAILPQVQTQQFWNEYPTDLVSMPSLPMDESTQESTTIPEVAEQAVSASPTAASLRNGKKTRCTPTDDRSLLARDSNKIYQCTRKCGKRYGRKCDWKRNEEEGYPCKSWVCSLCTSEGVDNVKPCFRKYHFAQHFRNIHPSMNCDDFEESSIVCSETEFPRQCGFCKHRFESRQERIDHIADHFKAGKCMLDWNDSSDEGHNSDDSDDGDDRPSDDGSDGGAPSYPPPPCDPRGGSNSKSYGGSGGGHSDGGSGGGSQQGGFFQFQLSRLDEGETGSQCYYAQQHIEPAEVPQQTQQRTRCASEPIHERPVEFFKSASSSSSSPDRGKLDSPKGDYSHALARDALPRLFSRRPMRVGALTATTESTSAEQGSKDAIHEKDSKRTKPFTRLLSVRKMSSIEPDNWHLNSKVAAKSFKCHSTEKLTSKQTLQTIPTSSQSFLSVRLLGSGGFSTVDEVIHRETSLHLSRKTLKNRDPAAIKELWKEVNTLQKLRHPHVIRFLGAYSKGDKMSILLSPIADTTLALWLDRFMLKKPENAVDIITKMFGCLASSVRYLHEQRPIVKHMDIKPQNILIVEGNGEFPHVVLCDFGISSSEEDVLDGRISQPLTRHYIAPEVFDGFTRKEAADIWSLGCVFAEMATVSFAQGNAQWLDLRKDFNGRTGKHYWQDVPALQDKLTALHEDATTRTEANIAKTLKSMLNAQPEERPDAASLTLIFTPAPCCLSWPNDKATYPGPLEELGRVEMLVREDGVDCSAQLCQHGKPDAACNTDLSGAKLWLDQCSQSHSACGHTVLSHASRLPTRLLDLQPDGDQGSSIRVVESASIEPGTKPVDYIALSHAWTSSDAKLTIDTLHDKLTGLPLAQISRTLAAAITTVQDLGYRYIWTDSLCVIQDDQNEKHAECANMASVFRNAALTLVLDAIDNGLEPFKVMLADTPSEFAWDTRAWALQDRLLSHRFLHLGQEQMYWECNSLKASETFPRGLPSLIWEKAHTKPEEALPGFQSDPTGKIAAASGKAAGLTEHAQTTRLEPRRIRNYHARDGHDLTNKRELLRIRELDASNSGHRGDDKTFPGYNVGCLPDPRGNTQQHGQHVACDVLAADSRDDLPTAPTADVEFVQTSPPGLMNQVKHKPDDNDENTIEAPAFTDVAQPSSVTSASARKEIEVSGQLDQHGNLSRINVSRNGNVILEDANANGNVRETVEHGMIGDEDFGRKE</sequence>
<dbReference type="Gene3D" id="3.30.200.20">
    <property type="entry name" value="Phosphorylase Kinase, domain 1"/>
    <property type="match status" value="1"/>
</dbReference>
<dbReference type="InterPro" id="IPR011009">
    <property type="entry name" value="Kinase-like_dom_sf"/>
</dbReference>
<protein>
    <recommendedName>
        <fullName evidence="2">Protein kinase domain-containing protein</fullName>
    </recommendedName>
</protein>
<dbReference type="Proteomes" id="UP000813461">
    <property type="component" value="Unassembled WGS sequence"/>
</dbReference>
<dbReference type="Gene3D" id="1.10.510.10">
    <property type="entry name" value="Transferase(Phosphotransferase) domain 1"/>
    <property type="match status" value="1"/>
</dbReference>
<dbReference type="InterPro" id="IPR013087">
    <property type="entry name" value="Znf_C2H2_type"/>
</dbReference>
<dbReference type="EMBL" id="JAGMVJ010000011">
    <property type="protein sequence ID" value="KAH7086325.1"/>
    <property type="molecule type" value="Genomic_DNA"/>
</dbReference>
<dbReference type="SMART" id="SM00220">
    <property type="entry name" value="S_TKc"/>
    <property type="match status" value="1"/>
</dbReference>
<dbReference type="PROSITE" id="PS00108">
    <property type="entry name" value="PROTEIN_KINASE_ST"/>
    <property type="match status" value="1"/>
</dbReference>
<reference evidence="3" key="1">
    <citation type="journal article" date="2021" name="Nat. Commun.">
        <title>Genetic determinants of endophytism in the Arabidopsis root mycobiome.</title>
        <authorList>
            <person name="Mesny F."/>
            <person name="Miyauchi S."/>
            <person name="Thiergart T."/>
            <person name="Pickel B."/>
            <person name="Atanasova L."/>
            <person name="Karlsson M."/>
            <person name="Huettel B."/>
            <person name="Barry K.W."/>
            <person name="Haridas S."/>
            <person name="Chen C."/>
            <person name="Bauer D."/>
            <person name="Andreopoulos W."/>
            <person name="Pangilinan J."/>
            <person name="LaButti K."/>
            <person name="Riley R."/>
            <person name="Lipzen A."/>
            <person name="Clum A."/>
            <person name="Drula E."/>
            <person name="Henrissat B."/>
            <person name="Kohler A."/>
            <person name="Grigoriev I.V."/>
            <person name="Martin F.M."/>
            <person name="Hacquard S."/>
        </authorList>
    </citation>
    <scope>NUCLEOTIDE SEQUENCE</scope>
    <source>
        <strain evidence="3">MPI-SDFR-AT-0120</strain>
    </source>
</reference>
<dbReference type="GO" id="GO:0005524">
    <property type="term" value="F:ATP binding"/>
    <property type="evidence" value="ECO:0007669"/>
    <property type="project" value="InterPro"/>
</dbReference>
<organism evidence="3 4">
    <name type="scientific">Paraphoma chrysanthemicola</name>
    <dbReference type="NCBI Taxonomy" id="798071"/>
    <lineage>
        <taxon>Eukaryota</taxon>
        <taxon>Fungi</taxon>
        <taxon>Dikarya</taxon>
        <taxon>Ascomycota</taxon>
        <taxon>Pezizomycotina</taxon>
        <taxon>Dothideomycetes</taxon>
        <taxon>Pleosporomycetidae</taxon>
        <taxon>Pleosporales</taxon>
        <taxon>Pleosporineae</taxon>
        <taxon>Phaeosphaeriaceae</taxon>
        <taxon>Paraphoma</taxon>
    </lineage>
</organism>
<dbReference type="PROSITE" id="PS50011">
    <property type="entry name" value="PROTEIN_KINASE_DOM"/>
    <property type="match status" value="1"/>
</dbReference>
<dbReference type="InterPro" id="IPR010730">
    <property type="entry name" value="HET"/>
</dbReference>
<feature type="region of interest" description="Disordered" evidence="1">
    <location>
        <begin position="591"/>
        <end position="614"/>
    </location>
</feature>
<evidence type="ECO:0000313" key="3">
    <source>
        <dbReference type="EMBL" id="KAH7086325.1"/>
    </source>
</evidence>
<feature type="compositionally biased region" description="Gly residues" evidence="1">
    <location>
        <begin position="474"/>
        <end position="491"/>
    </location>
</feature>
<feature type="region of interest" description="Disordered" evidence="1">
    <location>
        <begin position="546"/>
        <end position="569"/>
    </location>
</feature>
<dbReference type="Pfam" id="PF00069">
    <property type="entry name" value="Pkinase"/>
    <property type="match status" value="1"/>
</dbReference>
<dbReference type="InterPro" id="IPR000719">
    <property type="entry name" value="Prot_kinase_dom"/>
</dbReference>
<evidence type="ECO:0000313" key="4">
    <source>
        <dbReference type="Proteomes" id="UP000813461"/>
    </source>
</evidence>
<dbReference type="InterPro" id="IPR008271">
    <property type="entry name" value="Ser/Thr_kinase_AS"/>
</dbReference>
<comment type="caution">
    <text evidence="3">The sequence shown here is derived from an EMBL/GenBank/DDBJ whole genome shotgun (WGS) entry which is preliminary data.</text>
</comment>
<dbReference type="SMART" id="SM00355">
    <property type="entry name" value="ZnF_C2H2"/>
    <property type="match status" value="2"/>
</dbReference>
<name>A0A8K0R3I1_9PLEO</name>
<feature type="compositionally biased region" description="Low complexity" evidence="1">
    <location>
        <begin position="592"/>
        <end position="601"/>
    </location>
</feature>
<gene>
    <name evidence="3" type="ORF">FB567DRAFT_561056</name>
</gene>